<dbReference type="PANTHER" id="PTHR46350">
    <property type="entry name" value="RAS LIKE FAMILY 10 MEMBER B-RELATED"/>
    <property type="match status" value="1"/>
</dbReference>
<dbReference type="Gene3D" id="3.40.50.300">
    <property type="entry name" value="P-loop containing nucleotide triphosphate hydrolases"/>
    <property type="match status" value="1"/>
</dbReference>
<dbReference type="InterPro" id="IPR001806">
    <property type="entry name" value="Small_GTPase"/>
</dbReference>
<keyword evidence="1" id="KW-1185">Reference proteome</keyword>
<dbReference type="PROSITE" id="PS51419">
    <property type="entry name" value="RAB"/>
    <property type="match status" value="1"/>
</dbReference>
<dbReference type="PANTHER" id="PTHR46350:SF2">
    <property type="entry name" value="RAS LIKE FAMILY 10 MEMBER B"/>
    <property type="match status" value="1"/>
</dbReference>
<evidence type="ECO:0000313" key="1">
    <source>
        <dbReference type="Proteomes" id="UP000694865"/>
    </source>
</evidence>
<sequence>MQSIDVAVLGAPAVGKSSVIQQYLDCTFPIRHSPTTSALTYTPAVLANTRLYQLNIIDTPPLQYFQMKSFYDWVDFQSYSDEVKDAAAFILIFDIFNSGSFEYIKDIREQILDYRASSANELPMLVAGNKCDLGKCNSQSRRDMAHTVKKNWKSVYVECSAKYNWHVVSVFTDILKVICESRDKTRRQECEMV</sequence>
<name>A0ABM0GRY5_SACKO</name>
<dbReference type="SMART" id="SM00173">
    <property type="entry name" value="RAS"/>
    <property type="match status" value="1"/>
</dbReference>
<dbReference type="Pfam" id="PF00071">
    <property type="entry name" value="Ras"/>
    <property type="match status" value="1"/>
</dbReference>
<dbReference type="InterPro" id="IPR027417">
    <property type="entry name" value="P-loop_NTPase"/>
</dbReference>
<dbReference type="SMART" id="SM00174">
    <property type="entry name" value="RHO"/>
    <property type="match status" value="1"/>
</dbReference>
<reference evidence="2" key="1">
    <citation type="submission" date="2025-08" db="UniProtKB">
        <authorList>
            <consortium name="RefSeq"/>
        </authorList>
    </citation>
    <scope>IDENTIFICATION</scope>
    <source>
        <tissue evidence="2">Testes</tissue>
    </source>
</reference>
<dbReference type="InterPro" id="IPR005225">
    <property type="entry name" value="Small_GTP-bd"/>
</dbReference>
<dbReference type="NCBIfam" id="TIGR00231">
    <property type="entry name" value="small_GTP"/>
    <property type="match status" value="1"/>
</dbReference>
<gene>
    <name evidence="2" type="primary">LOC100377276</name>
</gene>
<dbReference type="GeneID" id="100377276"/>
<dbReference type="RefSeq" id="XP_002736016.1">
    <property type="nucleotide sequence ID" value="XM_002735970.1"/>
</dbReference>
<dbReference type="PRINTS" id="PR00449">
    <property type="entry name" value="RASTRNSFRMNG"/>
</dbReference>
<accession>A0ABM0GRY5</accession>
<dbReference type="PROSITE" id="PS51421">
    <property type="entry name" value="RAS"/>
    <property type="match status" value="1"/>
</dbReference>
<dbReference type="Proteomes" id="UP000694865">
    <property type="component" value="Unplaced"/>
</dbReference>
<dbReference type="SUPFAM" id="SSF52540">
    <property type="entry name" value="P-loop containing nucleoside triphosphate hydrolases"/>
    <property type="match status" value="1"/>
</dbReference>
<dbReference type="SMART" id="SM00175">
    <property type="entry name" value="RAB"/>
    <property type="match status" value="1"/>
</dbReference>
<evidence type="ECO:0000313" key="2">
    <source>
        <dbReference type="RefSeq" id="XP_002736016.1"/>
    </source>
</evidence>
<organism evidence="1 2">
    <name type="scientific">Saccoglossus kowalevskii</name>
    <name type="common">Acorn worm</name>
    <dbReference type="NCBI Taxonomy" id="10224"/>
    <lineage>
        <taxon>Eukaryota</taxon>
        <taxon>Metazoa</taxon>
        <taxon>Hemichordata</taxon>
        <taxon>Enteropneusta</taxon>
        <taxon>Harrimaniidae</taxon>
        <taxon>Saccoglossus</taxon>
    </lineage>
</organism>
<proteinExistence type="predicted"/>
<protein>
    <submittedName>
        <fullName evidence="2">Ras-like protein family member 10B-like</fullName>
    </submittedName>
</protein>
<dbReference type="InterPro" id="IPR052661">
    <property type="entry name" value="Ras-like_GTPase_Reg"/>
</dbReference>